<comment type="catalytic activity">
    <reaction evidence="1 6">
        <text>[protein]-peptidylproline (omega=180) = [protein]-peptidylproline (omega=0)</text>
        <dbReference type="Rhea" id="RHEA:16237"/>
        <dbReference type="Rhea" id="RHEA-COMP:10747"/>
        <dbReference type="Rhea" id="RHEA-COMP:10748"/>
        <dbReference type="ChEBI" id="CHEBI:83833"/>
        <dbReference type="ChEBI" id="CHEBI:83834"/>
        <dbReference type="EC" id="5.2.1.8"/>
    </reaction>
</comment>
<dbReference type="Gene3D" id="2.40.100.10">
    <property type="entry name" value="Cyclophilin-like"/>
    <property type="match status" value="1"/>
</dbReference>
<evidence type="ECO:0000256" key="4">
    <source>
        <dbReference type="ARBA" id="ARBA00023110"/>
    </source>
</evidence>
<evidence type="ECO:0000313" key="9">
    <source>
        <dbReference type="Proteomes" id="UP000252100"/>
    </source>
</evidence>
<dbReference type="PROSITE" id="PS50072">
    <property type="entry name" value="CSA_PPIASE_2"/>
    <property type="match status" value="1"/>
</dbReference>
<comment type="function">
    <text evidence="2 6">PPIases accelerate the folding of proteins. It catalyzes the cis-trans isomerization of proline imidic peptide bonds in oligopeptides.</text>
</comment>
<evidence type="ECO:0000313" key="8">
    <source>
        <dbReference type="EMBL" id="AXF55764.1"/>
    </source>
</evidence>
<keyword evidence="9" id="KW-1185">Reference proteome</keyword>
<dbReference type="PROSITE" id="PS00170">
    <property type="entry name" value="CSA_PPIASE_1"/>
    <property type="match status" value="1"/>
</dbReference>
<dbReference type="InterPro" id="IPR044666">
    <property type="entry name" value="Cyclophilin_A-like"/>
</dbReference>
<dbReference type="AlphaFoldDB" id="A0A345BXT3"/>
<protein>
    <recommendedName>
        <fullName evidence="6">Peptidyl-prolyl cis-trans isomerase</fullName>
        <shortName evidence="6">PPIase</shortName>
        <ecNumber evidence="6">5.2.1.8</ecNumber>
    </recommendedName>
</protein>
<proteinExistence type="inferred from homology"/>
<comment type="similarity">
    <text evidence="3 6">Belongs to the cyclophilin-type PPIase family.</text>
</comment>
<dbReference type="EMBL" id="CP031092">
    <property type="protein sequence ID" value="AXF55764.1"/>
    <property type="molecule type" value="Genomic_DNA"/>
</dbReference>
<dbReference type="InterPro" id="IPR020892">
    <property type="entry name" value="Cyclophilin-type_PPIase_CS"/>
</dbReference>
<keyword evidence="5 6" id="KW-0413">Isomerase</keyword>
<dbReference type="EC" id="5.2.1.8" evidence="6"/>
<dbReference type="InterPro" id="IPR002130">
    <property type="entry name" value="Cyclophilin-type_PPIase_dom"/>
</dbReference>
<evidence type="ECO:0000256" key="3">
    <source>
        <dbReference type="ARBA" id="ARBA00007365"/>
    </source>
</evidence>
<dbReference type="RefSeq" id="WP_114371938.1">
    <property type="nucleotide sequence ID" value="NZ_CP031092.1"/>
</dbReference>
<dbReference type="PRINTS" id="PR00153">
    <property type="entry name" value="CSAPPISMRASE"/>
</dbReference>
<evidence type="ECO:0000256" key="5">
    <source>
        <dbReference type="ARBA" id="ARBA00023235"/>
    </source>
</evidence>
<evidence type="ECO:0000256" key="6">
    <source>
        <dbReference type="RuleBase" id="RU363019"/>
    </source>
</evidence>
<keyword evidence="4 6" id="KW-0697">Rotamase</keyword>
<dbReference type="PIRSF" id="PIRSF001467">
    <property type="entry name" value="Peptidylpro_ismrse"/>
    <property type="match status" value="1"/>
</dbReference>
<dbReference type="InterPro" id="IPR029000">
    <property type="entry name" value="Cyclophilin-like_dom_sf"/>
</dbReference>
<dbReference type="Pfam" id="PF00160">
    <property type="entry name" value="Pro_isomerase"/>
    <property type="match status" value="1"/>
</dbReference>
<dbReference type="InterPro" id="IPR024936">
    <property type="entry name" value="Cyclophilin-type_PPIase"/>
</dbReference>
<organism evidence="8 9">
    <name type="scientific">Salicibibacter kimchii</name>
    <dbReference type="NCBI Taxonomy" id="2099786"/>
    <lineage>
        <taxon>Bacteria</taxon>
        <taxon>Bacillati</taxon>
        <taxon>Bacillota</taxon>
        <taxon>Bacilli</taxon>
        <taxon>Bacillales</taxon>
        <taxon>Bacillaceae</taxon>
        <taxon>Salicibibacter</taxon>
    </lineage>
</organism>
<evidence type="ECO:0000256" key="1">
    <source>
        <dbReference type="ARBA" id="ARBA00000971"/>
    </source>
</evidence>
<dbReference type="PANTHER" id="PTHR45625:SF4">
    <property type="entry name" value="PEPTIDYLPROLYL ISOMERASE DOMAIN AND WD REPEAT-CONTAINING PROTEIN 1"/>
    <property type="match status" value="1"/>
</dbReference>
<sequence>MKKTGYIELENGEKLPFELYPEDAPNTVANFEKLANEGFYNGLTFHRVIPGFVSQGGCPKGDGTGNAGYTIKCETNDNPHKHDVGSLSMAHAGKDTGSSQFFIVHEPQPHLDGVHTVFGKVTENAALARDMKAGDGMARIVVE</sequence>
<dbReference type="SUPFAM" id="SSF50891">
    <property type="entry name" value="Cyclophilin-like"/>
    <property type="match status" value="1"/>
</dbReference>
<dbReference type="GO" id="GO:0003755">
    <property type="term" value="F:peptidyl-prolyl cis-trans isomerase activity"/>
    <property type="evidence" value="ECO:0007669"/>
    <property type="project" value="UniProtKB-UniRule"/>
</dbReference>
<dbReference type="GO" id="GO:0006457">
    <property type="term" value="P:protein folding"/>
    <property type="evidence" value="ECO:0007669"/>
    <property type="project" value="InterPro"/>
</dbReference>
<accession>A0A345BXT3</accession>
<dbReference type="OrthoDB" id="9807797at2"/>
<dbReference type="KEGG" id="rue:DT065_06815"/>
<reference evidence="8 9" key="1">
    <citation type="journal article" date="2018" name="J. Microbiol.">
        <title>Salicibibacter kimchii gen. nov., sp. nov., a moderately halophilic and alkalitolerant bacterium in the family Bacillaceae, isolated from kimchi.</title>
        <authorList>
            <person name="Jang J.Y."/>
            <person name="Oh Y.J."/>
            <person name="Lim S.K."/>
            <person name="Park H.K."/>
            <person name="Lee C."/>
            <person name="Kim J.Y."/>
            <person name="Lee M.A."/>
            <person name="Choi H.J."/>
        </authorList>
    </citation>
    <scope>NUCLEOTIDE SEQUENCE [LARGE SCALE GENOMIC DNA]</scope>
    <source>
        <strain evidence="8 9">NKC1-1</strain>
    </source>
</reference>
<dbReference type="Proteomes" id="UP000252100">
    <property type="component" value="Chromosome"/>
</dbReference>
<name>A0A345BXT3_9BACI</name>
<gene>
    <name evidence="8" type="ORF">DT065_06815</name>
</gene>
<evidence type="ECO:0000259" key="7">
    <source>
        <dbReference type="PROSITE" id="PS50072"/>
    </source>
</evidence>
<dbReference type="PANTHER" id="PTHR45625">
    <property type="entry name" value="PEPTIDYL-PROLYL CIS-TRANS ISOMERASE-RELATED"/>
    <property type="match status" value="1"/>
</dbReference>
<feature type="domain" description="PPIase cyclophilin-type" evidence="7">
    <location>
        <begin position="14"/>
        <end position="143"/>
    </location>
</feature>
<evidence type="ECO:0000256" key="2">
    <source>
        <dbReference type="ARBA" id="ARBA00002388"/>
    </source>
</evidence>
<dbReference type="CDD" id="cd00317">
    <property type="entry name" value="cyclophilin"/>
    <property type="match status" value="1"/>
</dbReference>